<comment type="caution">
    <text evidence="8">The sequence shown here is derived from an EMBL/GenBank/DDBJ whole genome shotgun (WGS) entry which is preliminary data.</text>
</comment>
<dbReference type="GO" id="GO:0006906">
    <property type="term" value="P:vesicle fusion"/>
    <property type="evidence" value="ECO:0007669"/>
    <property type="project" value="TreeGrafter"/>
</dbReference>
<dbReference type="SUPFAM" id="SSF47661">
    <property type="entry name" value="t-snare proteins"/>
    <property type="match status" value="1"/>
</dbReference>
<evidence type="ECO:0000256" key="2">
    <source>
        <dbReference type="ARBA" id="ARBA00009063"/>
    </source>
</evidence>
<dbReference type="PROSITE" id="PS50192">
    <property type="entry name" value="T_SNARE"/>
    <property type="match status" value="1"/>
</dbReference>
<sequence>MGRDRFGELQGYGGRDDTAIELGAFDARHTGYGNYSSGADHNNNSLSNNNNNTGYADGKFFSLLDSAKAQMEIIDENIKQIAYWHEQALEATSEHKYHQIIFDRDNLVSETNGLISEVKQSLDTLAQTVDDPSIPKSQRIAQATRQQSLAKKFSEQLQRYHQMEYQYSKRNRERLARQYRIARPDATEEEVTKAIDNDQAGQVFAQSVMSSNRQHEARRVLRDVEERQADIKKIEQTISKLAEMFVEVSEMVNRQQEAIDTIESAVEETHGHVESAQKEVKQAIVYRIKARKKIWIAILILIILIVIIVVIVYFTVIKK</sequence>
<dbReference type="Proteomes" id="UP001140094">
    <property type="component" value="Unassembled WGS sequence"/>
</dbReference>
<organism evidence="8 9">
    <name type="scientific">Coemansia guatemalensis</name>
    <dbReference type="NCBI Taxonomy" id="2761395"/>
    <lineage>
        <taxon>Eukaryota</taxon>
        <taxon>Fungi</taxon>
        <taxon>Fungi incertae sedis</taxon>
        <taxon>Zoopagomycota</taxon>
        <taxon>Kickxellomycotina</taxon>
        <taxon>Kickxellomycetes</taxon>
        <taxon>Kickxellales</taxon>
        <taxon>Kickxellaceae</taxon>
        <taxon>Coemansia</taxon>
    </lineage>
</organism>
<evidence type="ECO:0000313" key="9">
    <source>
        <dbReference type="Proteomes" id="UP001140094"/>
    </source>
</evidence>
<gene>
    <name evidence="8" type="ORF">H4R20_002328</name>
</gene>
<evidence type="ECO:0000256" key="6">
    <source>
        <dbReference type="SAM" id="Phobius"/>
    </source>
</evidence>
<dbReference type="EMBL" id="JANBUO010000351">
    <property type="protein sequence ID" value="KAJ2804877.1"/>
    <property type="molecule type" value="Genomic_DNA"/>
</dbReference>
<dbReference type="GO" id="GO:0005484">
    <property type="term" value="F:SNAP receptor activity"/>
    <property type="evidence" value="ECO:0007669"/>
    <property type="project" value="TreeGrafter"/>
</dbReference>
<evidence type="ECO:0000256" key="3">
    <source>
        <dbReference type="ARBA" id="ARBA00022692"/>
    </source>
</evidence>
<reference evidence="8" key="1">
    <citation type="submission" date="2022-07" db="EMBL/GenBank/DDBJ databases">
        <title>Phylogenomic reconstructions and comparative analyses of Kickxellomycotina fungi.</title>
        <authorList>
            <person name="Reynolds N.K."/>
            <person name="Stajich J.E."/>
            <person name="Barry K."/>
            <person name="Grigoriev I.V."/>
            <person name="Crous P."/>
            <person name="Smith M.E."/>
        </authorList>
    </citation>
    <scope>NUCLEOTIDE SEQUENCE</scope>
    <source>
        <strain evidence="8">NRRL 1565</strain>
    </source>
</reference>
<dbReference type="GO" id="GO:0006886">
    <property type="term" value="P:intracellular protein transport"/>
    <property type="evidence" value="ECO:0007669"/>
    <property type="project" value="TreeGrafter"/>
</dbReference>
<dbReference type="OrthoDB" id="10255013at2759"/>
<dbReference type="InterPro" id="IPR010989">
    <property type="entry name" value="SNARE"/>
</dbReference>
<dbReference type="PANTHER" id="PTHR19957:SF307">
    <property type="entry name" value="PROTEIN SSO1-RELATED"/>
    <property type="match status" value="1"/>
</dbReference>
<proteinExistence type="inferred from homology"/>
<keyword evidence="4 6" id="KW-1133">Transmembrane helix</keyword>
<keyword evidence="3 6" id="KW-0812">Transmembrane</keyword>
<dbReference type="GO" id="GO:0031201">
    <property type="term" value="C:SNARE complex"/>
    <property type="evidence" value="ECO:0007669"/>
    <property type="project" value="TreeGrafter"/>
</dbReference>
<evidence type="ECO:0000313" key="8">
    <source>
        <dbReference type="EMBL" id="KAJ2804877.1"/>
    </source>
</evidence>
<dbReference type="InterPro" id="IPR045242">
    <property type="entry name" value="Syntaxin"/>
</dbReference>
<keyword evidence="9" id="KW-1185">Reference proteome</keyword>
<dbReference type="GO" id="GO:0012505">
    <property type="term" value="C:endomembrane system"/>
    <property type="evidence" value="ECO:0007669"/>
    <property type="project" value="TreeGrafter"/>
</dbReference>
<evidence type="ECO:0000256" key="5">
    <source>
        <dbReference type="ARBA" id="ARBA00023136"/>
    </source>
</evidence>
<evidence type="ECO:0000256" key="1">
    <source>
        <dbReference type="ARBA" id="ARBA00004211"/>
    </source>
</evidence>
<comment type="subcellular location">
    <subcellularLocation>
        <location evidence="1">Membrane</location>
        <topology evidence="1">Single-pass type IV membrane protein</topology>
    </subcellularLocation>
</comment>
<dbReference type="AlphaFoldDB" id="A0A9W8LUS6"/>
<evidence type="ECO:0000259" key="7">
    <source>
        <dbReference type="PROSITE" id="PS50192"/>
    </source>
</evidence>
<dbReference type="Pfam" id="PF05739">
    <property type="entry name" value="SNARE"/>
    <property type="match status" value="1"/>
</dbReference>
<name>A0A9W8LUS6_9FUNG</name>
<evidence type="ECO:0000256" key="4">
    <source>
        <dbReference type="ARBA" id="ARBA00022989"/>
    </source>
</evidence>
<dbReference type="GO" id="GO:0048278">
    <property type="term" value="P:vesicle docking"/>
    <property type="evidence" value="ECO:0007669"/>
    <property type="project" value="TreeGrafter"/>
</dbReference>
<feature type="transmembrane region" description="Helical" evidence="6">
    <location>
        <begin position="294"/>
        <end position="316"/>
    </location>
</feature>
<dbReference type="SMART" id="SM00397">
    <property type="entry name" value="t_SNARE"/>
    <property type="match status" value="1"/>
</dbReference>
<dbReference type="Pfam" id="PF00804">
    <property type="entry name" value="Syntaxin"/>
    <property type="match status" value="1"/>
</dbReference>
<dbReference type="GO" id="GO:0005886">
    <property type="term" value="C:plasma membrane"/>
    <property type="evidence" value="ECO:0007669"/>
    <property type="project" value="TreeGrafter"/>
</dbReference>
<dbReference type="GO" id="GO:0000149">
    <property type="term" value="F:SNARE binding"/>
    <property type="evidence" value="ECO:0007669"/>
    <property type="project" value="TreeGrafter"/>
</dbReference>
<comment type="similarity">
    <text evidence="2">Belongs to the syntaxin family.</text>
</comment>
<dbReference type="PANTHER" id="PTHR19957">
    <property type="entry name" value="SYNTAXIN"/>
    <property type="match status" value="1"/>
</dbReference>
<dbReference type="InterPro" id="IPR000727">
    <property type="entry name" value="T_SNARE_dom"/>
</dbReference>
<dbReference type="Gene3D" id="1.20.58.70">
    <property type="match status" value="1"/>
</dbReference>
<protein>
    <recommendedName>
        <fullName evidence="7">t-SNARE coiled-coil homology domain-containing protein</fullName>
    </recommendedName>
</protein>
<dbReference type="GO" id="GO:0006887">
    <property type="term" value="P:exocytosis"/>
    <property type="evidence" value="ECO:0007669"/>
    <property type="project" value="TreeGrafter"/>
</dbReference>
<dbReference type="InterPro" id="IPR006011">
    <property type="entry name" value="Syntaxin_N"/>
</dbReference>
<accession>A0A9W8LUS6</accession>
<keyword evidence="5 6" id="KW-0472">Membrane</keyword>
<feature type="domain" description="T-SNARE coiled-coil homology" evidence="7">
    <location>
        <begin position="221"/>
        <end position="283"/>
    </location>
</feature>